<dbReference type="Pfam" id="PF01055">
    <property type="entry name" value="Glyco_hydro_31_2nd"/>
    <property type="match status" value="1"/>
</dbReference>
<dbReference type="GeneID" id="35866167"/>
<dbReference type="InterPro" id="IPR017853">
    <property type="entry name" value="GH"/>
</dbReference>
<dbReference type="GO" id="GO:0005975">
    <property type="term" value="P:carbohydrate metabolic process"/>
    <property type="evidence" value="ECO:0007669"/>
    <property type="project" value="InterPro"/>
</dbReference>
<protein>
    <submittedName>
        <fullName evidence="5">Alpha-xylosidase</fullName>
    </submittedName>
</protein>
<dbReference type="CDD" id="cd06595">
    <property type="entry name" value="GH31_u1"/>
    <property type="match status" value="1"/>
</dbReference>
<dbReference type="SUPFAM" id="SSF51011">
    <property type="entry name" value="Glycosyl hydrolase domain"/>
    <property type="match status" value="1"/>
</dbReference>
<comment type="caution">
    <text evidence="5">The sequence shown here is derived from an EMBL/GenBank/DDBJ whole genome shotgun (WGS) entry which is preliminary data.</text>
</comment>
<dbReference type="InterPro" id="IPR048395">
    <property type="entry name" value="Glyco_hydro_31_C"/>
</dbReference>
<dbReference type="SUPFAM" id="SSF51445">
    <property type="entry name" value="(Trans)glycosidases"/>
    <property type="match status" value="1"/>
</dbReference>
<dbReference type="PANTHER" id="PTHR22762:SF89">
    <property type="entry name" value="ALPHA-XYLOSIDASE"/>
    <property type="match status" value="1"/>
</dbReference>
<evidence type="ECO:0000313" key="5">
    <source>
        <dbReference type="EMBL" id="PKY73220.1"/>
    </source>
</evidence>
<keyword evidence="6" id="KW-1185">Reference proteome</keyword>
<dbReference type="Gene3D" id="2.60.40.1180">
    <property type="entry name" value="Golgi alpha-mannosidase II"/>
    <property type="match status" value="1"/>
</dbReference>
<evidence type="ECO:0000259" key="3">
    <source>
        <dbReference type="Pfam" id="PF01055"/>
    </source>
</evidence>
<dbReference type="PANTHER" id="PTHR22762">
    <property type="entry name" value="ALPHA-GLUCOSIDASE"/>
    <property type="match status" value="1"/>
</dbReference>
<evidence type="ECO:0000256" key="2">
    <source>
        <dbReference type="RuleBase" id="RU361185"/>
    </source>
</evidence>
<evidence type="ECO:0000259" key="4">
    <source>
        <dbReference type="Pfam" id="PF21365"/>
    </source>
</evidence>
<dbReference type="GO" id="GO:0090599">
    <property type="term" value="F:alpha-glucosidase activity"/>
    <property type="evidence" value="ECO:0007669"/>
    <property type="project" value="TreeGrafter"/>
</dbReference>
<dbReference type="InterPro" id="IPR013780">
    <property type="entry name" value="Glyco_hydro_b"/>
</dbReference>
<proteinExistence type="inferred from homology"/>
<dbReference type="AlphaFoldDB" id="A0A2I1IQ26"/>
<dbReference type="GO" id="GO:0006491">
    <property type="term" value="P:N-glycan processing"/>
    <property type="evidence" value="ECO:0007669"/>
    <property type="project" value="TreeGrafter"/>
</dbReference>
<dbReference type="Proteomes" id="UP000235122">
    <property type="component" value="Unassembled WGS sequence"/>
</dbReference>
<feature type="domain" description="Glycoside hydrolase family 31 TIM barrel" evidence="3">
    <location>
        <begin position="196"/>
        <end position="502"/>
    </location>
</feature>
<dbReference type="InterPro" id="IPR000322">
    <property type="entry name" value="Glyco_hydro_31_TIM"/>
</dbReference>
<sequence length="781" mass="86631">MNFFPPAPARPDSVVEGDTYRFTVLTARLIRMEYSPTGTFADQASFMAINRDFPTPDYRVLQDGRGVEILTEALHLRYSGGPFSPSSLSISLLGHTGTGSNTVWHYGDAQPTTQGDFLANLGGTARTLDEADGAVNIEPGLISPRGYAVIDDSATPLVQNWPTTREKGARDLYYFGYGHAYQDALNAFFALAGKTPVIPRWALGNWWSRYHRYTATEYLDLMDRFAAEKLPFSVAVLDMDWHLTELDPKYGNGWTGYTFNKALFPNPAEFMRALHERNLRVSLNEHPADGVRAHEDAYPAFASALGVADGAPIPFDGASKNYLQAYLDLLLHPLEEQGVDFWWMDWQQGKHTSIAGLDPLWMLNHLTFTDNARVRTDGKPRRPLAFSRYAGPGSHRYPVGFSGDTVVSWDSLAFQPYFTATAANIGYFFWSHDIGGHMFGVKDNELETRWVQLGVFSPILRLHSTNDPFNSKEPWRYGQVGERIQGNYLRLRHQLIPYLYTAAWQAHLHGVALVRPLYYEEPEVMDAYHSSGAFLFGADMLVAPITAPADPRTHLAKAHTYLPGGEWVDFFLGTHYLGGGRRVFWRTLEHVPALVRAGALIPLAEQLFTGAGIPVDQARAPKELTLTFAVPTSSEGNYTSTYIEDAPGAEESPSPAPAQTRMKATWKRQGSQLELHLQGEGVNLPKRVRLRLIGASLDGQGESVLDLGEVDLGALDCHLTLRLAEPDWQARAFELIDQAEISYPLKSDLGRAVSAGDDLALEALAGPQSLVGALREVLRNC</sequence>
<dbReference type="RefSeq" id="WP_024330749.1">
    <property type="nucleotide sequence ID" value="NZ_JASOXK010000001.1"/>
</dbReference>
<evidence type="ECO:0000256" key="1">
    <source>
        <dbReference type="ARBA" id="ARBA00007806"/>
    </source>
</evidence>
<dbReference type="Pfam" id="PF21365">
    <property type="entry name" value="Glyco_hydro_31_3rd"/>
    <property type="match status" value="1"/>
</dbReference>
<feature type="domain" description="Glycosyl hydrolase family 31 C-terminal" evidence="4">
    <location>
        <begin position="510"/>
        <end position="601"/>
    </location>
</feature>
<organism evidence="5 6">
    <name type="scientific">Winkia neuii</name>
    <dbReference type="NCBI Taxonomy" id="33007"/>
    <lineage>
        <taxon>Bacteria</taxon>
        <taxon>Bacillati</taxon>
        <taxon>Actinomycetota</taxon>
        <taxon>Actinomycetes</taxon>
        <taxon>Actinomycetales</taxon>
        <taxon>Actinomycetaceae</taxon>
        <taxon>Winkia</taxon>
    </lineage>
</organism>
<dbReference type="Gene3D" id="3.20.20.80">
    <property type="entry name" value="Glycosidases"/>
    <property type="match status" value="1"/>
</dbReference>
<comment type="similarity">
    <text evidence="1 2">Belongs to the glycosyl hydrolase 31 family.</text>
</comment>
<name>A0A2I1IQ26_9ACTO</name>
<gene>
    <name evidence="5" type="ORF">CYJ19_01120</name>
</gene>
<keyword evidence="2" id="KW-0378">Hydrolase</keyword>
<accession>A0A2I1IQ26</accession>
<dbReference type="EMBL" id="PKKO01000001">
    <property type="protein sequence ID" value="PKY73220.1"/>
    <property type="molecule type" value="Genomic_DNA"/>
</dbReference>
<reference evidence="5 6" key="1">
    <citation type="submission" date="2017-12" db="EMBL/GenBank/DDBJ databases">
        <title>Phylogenetic diversity of female urinary microbiome.</title>
        <authorList>
            <person name="Thomas-White K."/>
            <person name="Wolfe A.J."/>
        </authorList>
    </citation>
    <scope>NUCLEOTIDE SEQUENCE [LARGE SCALE GENOMIC DNA]</scope>
    <source>
        <strain evidence="5 6">UMB0402</strain>
    </source>
</reference>
<dbReference type="STRING" id="33007.HMPREF3198_00857"/>
<keyword evidence="2" id="KW-0326">Glycosidase</keyword>
<evidence type="ECO:0000313" key="6">
    <source>
        <dbReference type="Proteomes" id="UP000235122"/>
    </source>
</evidence>